<dbReference type="AlphaFoldDB" id="A0A4R5N9N6"/>
<dbReference type="PANTHER" id="PTHR30085:SF6">
    <property type="entry name" value="ABC TRANSPORTER GLUTAMINE-BINDING PROTEIN GLNH"/>
    <property type="match status" value="1"/>
</dbReference>
<organism evidence="6 7">
    <name type="scientific">Leuconostoc fallax</name>
    <dbReference type="NCBI Taxonomy" id="1251"/>
    <lineage>
        <taxon>Bacteria</taxon>
        <taxon>Bacillati</taxon>
        <taxon>Bacillota</taxon>
        <taxon>Bacilli</taxon>
        <taxon>Lactobacillales</taxon>
        <taxon>Lactobacillaceae</taxon>
        <taxon>Leuconostoc</taxon>
    </lineage>
</organism>
<evidence type="ECO:0000256" key="3">
    <source>
        <dbReference type="ARBA" id="ARBA00022729"/>
    </source>
</evidence>
<dbReference type="GO" id="GO:0030288">
    <property type="term" value="C:outer membrane-bounded periplasmic space"/>
    <property type="evidence" value="ECO:0007669"/>
    <property type="project" value="TreeGrafter"/>
</dbReference>
<evidence type="ECO:0000259" key="5">
    <source>
        <dbReference type="SMART" id="SM00079"/>
    </source>
</evidence>
<protein>
    <recommendedName>
        <fullName evidence="8">Solute-binding protein family 3/N-terminal domain-containing protein</fullName>
    </recommendedName>
</protein>
<dbReference type="GO" id="GO:0016020">
    <property type="term" value="C:membrane"/>
    <property type="evidence" value="ECO:0007669"/>
    <property type="project" value="InterPro"/>
</dbReference>
<dbReference type="Proteomes" id="UP000295681">
    <property type="component" value="Unassembled WGS sequence"/>
</dbReference>
<evidence type="ECO:0000256" key="1">
    <source>
        <dbReference type="ARBA" id="ARBA00010333"/>
    </source>
</evidence>
<dbReference type="EMBL" id="PUFI01000009">
    <property type="protein sequence ID" value="TDG68748.1"/>
    <property type="molecule type" value="Genomic_DNA"/>
</dbReference>
<dbReference type="SUPFAM" id="SSF53850">
    <property type="entry name" value="Periplasmic binding protein-like II"/>
    <property type="match status" value="1"/>
</dbReference>
<dbReference type="GO" id="GO:0015276">
    <property type="term" value="F:ligand-gated monoatomic ion channel activity"/>
    <property type="evidence" value="ECO:0007669"/>
    <property type="project" value="InterPro"/>
</dbReference>
<dbReference type="STRING" id="907931.GCA_000165675_01282"/>
<accession>A0A4R5N9N6</accession>
<dbReference type="Gene3D" id="3.40.190.10">
    <property type="entry name" value="Periplasmic binding protein-like II"/>
    <property type="match status" value="2"/>
</dbReference>
<keyword evidence="7" id="KW-1185">Reference proteome</keyword>
<keyword evidence="2" id="KW-0813">Transport</keyword>
<dbReference type="SMART" id="SM00079">
    <property type="entry name" value="PBPe"/>
    <property type="match status" value="1"/>
</dbReference>
<dbReference type="SMART" id="SM00062">
    <property type="entry name" value="PBPb"/>
    <property type="match status" value="1"/>
</dbReference>
<dbReference type="InterPro" id="IPR051455">
    <property type="entry name" value="Bact_solute-bind_prot3"/>
</dbReference>
<proteinExistence type="inferred from homology"/>
<evidence type="ECO:0000313" key="6">
    <source>
        <dbReference type="EMBL" id="TDG68748.1"/>
    </source>
</evidence>
<dbReference type="InterPro" id="IPR001320">
    <property type="entry name" value="Iontro_rcpt_C"/>
</dbReference>
<feature type="domain" description="Solute-binding protein family 3/N-terminal" evidence="4">
    <location>
        <begin position="50"/>
        <end position="277"/>
    </location>
</feature>
<reference evidence="6 7" key="1">
    <citation type="journal article" date="2019" name="Appl. Microbiol. Biotechnol.">
        <title>Uncovering carbohydrate metabolism through a genotype-phenotype association study of 56 lactic acid bacteria genomes.</title>
        <authorList>
            <person name="Buron-Moles G."/>
            <person name="Chailyan A."/>
            <person name="Dolejs I."/>
            <person name="Forster J."/>
            <person name="Miks M.H."/>
        </authorList>
    </citation>
    <scope>NUCLEOTIDE SEQUENCE [LARGE SCALE GENOMIC DNA]</scope>
    <source>
        <strain evidence="6 7">ATCC 700006</strain>
    </source>
</reference>
<evidence type="ECO:0000313" key="7">
    <source>
        <dbReference type="Proteomes" id="UP000295681"/>
    </source>
</evidence>
<name>A0A4R5N9N6_9LACO</name>
<evidence type="ECO:0000256" key="2">
    <source>
        <dbReference type="ARBA" id="ARBA00022448"/>
    </source>
</evidence>
<gene>
    <name evidence="6" type="ORF">C5L23_000667</name>
</gene>
<dbReference type="GO" id="GO:0006865">
    <property type="term" value="P:amino acid transport"/>
    <property type="evidence" value="ECO:0007669"/>
    <property type="project" value="TreeGrafter"/>
</dbReference>
<dbReference type="InterPro" id="IPR001638">
    <property type="entry name" value="Solute-binding_3/MltF_N"/>
</dbReference>
<dbReference type="RefSeq" id="WP_133264265.1">
    <property type="nucleotide sequence ID" value="NZ_JAGYGP010000002.1"/>
</dbReference>
<evidence type="ECO:0000259" key="4">
    <source>
        <dbReference type="SMART" id="SM00062"/>
    </source>
</evidence>
<dbReference type="GO" id="GO:0005576">
    <property type="term" value="C:extracellular region"/>
    <property type="evidence" value="ECO:0007669"/>
    <property type="project" value="TreeGrafter"/>
</dbReference>
<dbReference type="Pfam" id="PF00497">
    <property type="entry name" value="SBP_bac_3"/>
    <property type="match status" value="1"/>
</dbReference>
<sequence>MEKAKKKRFGLIAAIVLALLIVLGVWGGLAKGASEAKHVDTFDRIKEQHRIVWGVKADTRLFGLMNTKTGEYEGFDVDIARAVTKQIAKDQNIKLKAELVQVSSSSKIQLLKNANIDATASVMTITKERENQVDFTQPYFPAGQSLLVKENSDIRSVKDLNQPGRTVIGAVGTTAIPTMKEFAPKVRVLSLADYAQSMTALKAGQGDALTTDNAILYGLAQQNPGYKIVGGNFTNQPYGLATDNDQPRMIAAMNKALDELEKNGTYNRLIKKWFSNVPGLDWRTLQK</sequence>
<dbReference type="PANTHER" id="PTHR30085">
    <property type="entry name" value="AMINO ACID ABC TRANSPORTER PERMEASE"/>
    <property type="match status" value="1"/>
</dbReference>
<feature type="domain" description="Ionotropic glutamate receptor C-terminal" evidence="5">
    <location>
        <begin position="49"/>
        <end position="276"/>
    </location>
</feature>
<comment type="similarity">
    <text evidence="1">Belongs to the bacterial solute-binding protein 3 family.</text>
</comment>
<comment type="caution">
    <text evidence="6">The sequence shown here is derived from an EMBL/GenBank/DDBJ whole genome shotgun (WGS) entry which is preliminary data.</text>
</comment>
<keyword evidence="3" id="KW-0732">Signal</keyword>
<evidence type="ECO:0008006" key="8">
    <source>
        <dbReference type="Google" id="ProtNLM"/>
    </source>
</evidence>